<comment type="similarity">
    <text evidence="8">Belongs to the NhaC Na(+)/H(+) (TC 2.A.35) antiporter family.</text>
</comment>
<evidence type="ECO:0000313" key="13">
    <source>
        <dbReference type="Proteomes" id="UP000190777"/>
    </source>
</evidence>
<feature type="transmembrane region" description="Helical" evidence="9">
    <location>
        <begin position="440"/>
        <end position="465"/>
    </location>
</feature>
<evidence type="ECO:0000256" key="9">
    <source>
        <dbReference type="SAM" id="Phobius"/>
    </source>
</evidence>
<name>A0A378QQL0_9GAMM</name>
<dbReference type="AlphaFoldDB" id="A0A378QQL0"/>
<comment type="subcellular location">
    <subcellularLocation>
        <location evidence="1">Cell membrane</location>
        <topology evidence="1">Multi-pass membrane protein</topology>
    </subcellularLocation>
</comment>
<keyword evidence="7 9" id="KW-0472">Membrane</keyword>
<feature type="transmembrane region" description="Helical" evidence="9">
    <location>
        <begin position="21"/>
        <end position="41"/>
    </location>
</feature>
<feature type="transmembrane region" description="Helical" evidence="9">
    <location>
        <begin position="202"/>
        <end position="220"/>
    </location>
</feature>
<evidence type="ECO:0000256" key="3">
    <source>
        <dbReference type="ARBA" id="ARBA00022449"/>
    </source>
</evidence>
<accession>A0A378QQL0</accession>
<feature type="transmembrane region" description="Helical" evidence="9">
    <location>
        <begin position="87"/>
        <end position="112"/>
    </location>
</feature>
<keyword evidence="3" id="KW-0050">Antiport</keyword>
<dbReference type="Pfam" id="PF03553">
    <property type="entry name" value="Na_H_antiporter"/>
    <property type="match status" value="1"/>
</dbReference>
<evidence type="ECO:0000256" key="6">
    <source>
        <dbReference type="ARBA" id="ARBA00022989"/>
    </source>
</evidence>
<proteinExistence type="inferred from homology"/>
<feature type="transmembrane region" description="Helical" evidence="9">
    <location>
        <begin position="265"/>
        <end position="284"/>
    </location>
</feature>
<sequence>MTDKHIHHSHHDDTLLTLSHAQAIVIAISAIIILGVTMIAWGFVPHLSLLLVILGLLMFGFSRRIAFDDMQERMIKGVSTGMGAIYLFSFIGLLVSALMMSGAIPTLIYYGFNVLSPQMFYLSAFILASVIGVALGSGFTTCATVGVAFLGMTEAFNANPAIVAGAVVSGALFGDKMSPLSDTTSIAASIVGIDLFDHIKNMMYTTILAWLISAVVFFVLSGDGGADLADVAVLQDSLVASGLVHGYALIPFVVLIALAVMRVNAIYAISATIAVSLIITYIHSSPSLAELGGWFFAGYKPAEGLELGNVGRLVSRGGLESMFFSQLLVILALSLGGLLHALGVLPALLSAIRHLLTRASRAVLTASLTAFGVNFLVGEQYLSLLLSGNTFAPEFKRLGLHPKNLARTIEDSGTVINPLVPWGVYGVFLTGVFGMPVLDYVPYAVFCYGCLFLTLFFGFTGITITRADDKLEQAKTHQQTNIKPT</sequence>
<evidence type="ECO:0000256" key="2">
    <source>
        <dbReference type="ARBA" id="ARBA00022448"/>
    </source>
</evidence>
<dbReference type="GO" id="GO:0005886">
    <property type="term" value="C:plasma membrane"/>
    <property type="evidence" value="ECO:0007669"/>
    <property type="project" value="UniProtKB-SubCell"/>
</dbReference>
<keyword evidence="6 9" id="KW-1133">Transmembrane helix</keyword>
<keyword evidence="4" id="KW-1003">Cell membrane</keyword>
<evidence type="ECO:0000256" key="4">
    <source>
        <dbReference type="ARBA" id="ARBA00022475"/>
    </source>
</evidence>
<dbReference type="Proteomes" id="UP000254618">
    <property type="component" value="Unassembled WGS sequence"/>
</dbReference>
<feature type="transmembrane region" description="Helical" evidence="9">
    <location>
        <begin position="124"/>
        <end position="150"/>
    </location>
</feature>
<dbReference type="InterPro" id="IPR018461">
    <property type="entry name" value="Na/H_Antiport_NhaC-like_C"/>
</dbReference>
<organism evidence="12 14">
    <name type="scientific">Moraxella equi</name>
    <dbReference type="NCBI Taxonomy" id="60442"/>
    <lineage>
        <taxon>Bacteria</taxon>
        <taxon>Pseudomonadati</taxon>
        <taxon>Pseudomonadota</taxon>
        <taxon>Gammaproteobacteria</taxon>
        <taxon>Moraxellales</taxon>
        <taxon>Moraxellaceae</taxon>
        <taxon>Moraxella</taxon>
    </lineage>
</organism>
<evidence type="ECO:0000313" key="14">
    <source>
        <dbReference type="Proteomes" id="UP000254618"/>
    </source>
</evidence>
<keyword evidence="5 9" id="KW-0812">Transmembrane</keyword>
<evidence type="ECO:0000256" key="8">
    <source>
        <dbReference type="ARBA" id="ARBA00038435"/>
    </source>
</evidence>
<evidence type="ECO:0000259" key="10">
    <source>
        <dbReference type="Pfam" id="PF03553"/>
    </source>
</evidence>
<gene>
    <name evidence="12" type="primary">nhaC</name>
    <name evidence="11" type="ORF">B5J93_07810</name>
    <name evidence="12" type="ORF">NCTC11012_01399</name>
</gene>
<dbReference type="GO" id="GO:0015297">
    <property type="term" value="F:antiporter activity"/>
    <property type="evidence" value="ECO:0007669"/>
    <property type="project" value="UniProtKB-KW"/>
</dbReference>
<dbReference type="EMBL" id="UGQF01000001">
    <property type="protein sequence ID" value="STZ03165.1"/>
    <property type="molecule type" value="Genomic_DNA"/>
</dbReference>
<evidence type="ECO:0000256" key="5">
    <source>
        <dbReference type="ARBA" id="ARBA00022692"/>
    </source>
</evidence>
<dbReference type="Proteomes" id="UP000190777">
    <property type="component" value="Unassembled WGS sequence"/>
</dbReference>
<evidence type="ECO:0000313" key="11">
    <source>
        <dbReference type="EMBL" id="OPH37807.1"/>
    </source>
</evidence>
<feature type="domain" description="Na+/H+ antiporter NhaC-like C-terminal" evidence="10">
    <location>
        <begin position="170"/>
        <end position="462"/>
    </location>
</feature>
<evidence type="ECO:0000313" key="12">
    <source>
        <dbReference type="EMBL" id="STZ03165.1"/>
    </source>
</evidence>
<keyword evidence="2" id="KW-0813">Transport</keyword>
<keyword evidence="13" id="KW-1185">Reference proteome</keyword>
<feature type="transmembrane region" description="Helical" evidence="9">
    <location>
        <begin position="323"/>
        <end position="349"/>
    </location>
</feature>
<evidence type="ECO:0000256" key="1">
    <source>
        <dbReference type="ARBA" id="ARBA00004651"/>
    </source>
</evidence>
<protein>
    <submittedName>
        <fullName evidence="11">Na+/H+ antiporter NhaC</fullName>
    </submittedName>
    <submittedName>
        <fullName evidence="12">Sodium/proton antiporter</fullName>
    </submittedName>
</protein>
<feature type="transmembrane region" description="Helical" evidence="9">
    <location>
        <begin position="47"/>
        <end position="66"/>
    </location>
</feature>
<dbReference type="InterPro" id="IPR052180">
    <property type="entry name" value="NhaC_Na-H+_Antiporter"/>
</dbReference>
<reference evidence="12 14" key="2">
    <citation type="submission" date="2018-06" db="EMBL/GenBank/DDBJ databases">
        <authorList>
            <consortium name="Pathogen Informatics"/>
            <person name="Doyle S."/>
        </authorList>
    </citation>
    <scope>NUCLEOTIDE SEQUENCE [LARGE SCALE GENOMIC DNA]</scope>
    <source>
        <strain evidence="12 14">NCTC11012</strain>
    </source>
</reference>
<feature type="transmembrane region" description="Helical" evidence="9">
    <location>
        <begin position="240"/>
        <end position="258"/>
    </location>
</feature>
<dbReference type="RefSeq" id="WP_079325884.1">
    <property type="nucleotide sequence ID" value="NZ_MXAP01000075.1"/>
</dbReference>
<evidence type="ECO:0000256" key="7">
    <source>
        <dbReference type="ARBA" id="ARBA00023136"/>
    </source>
</evidence>
<reference evidence="11 13" key="1">
    <citation type="submission" date="2017-03" db="EMBL/GenBank/DDBJ databases">
        <title>Draft genome sequence of Moraxella equi CCUG 4950T type strain.</title>
        <authorList>
            <person name="Salva-Serra F."/>
            <person name="Engstrom-Jakobsson H."/>
            <person name="Thorell K."/>
            <person name="Jaen-Luchoro D."/>
            <person name="Gonzales-Siles L."/>
            <person name="Karlsson R."/>
            <person name="Yazdan S."/>
            <person name="Boulund F."/>
            <person name="Johnning A."/>
            <person name="Engstrand L."/>
            <person name="Kristiansson E."/>
            <person name="Moore E."/>
        </authorList>
    </citation>
    <scope>NUCLEOTIDE SEQUENCE [LARGE SCALE GENOMIC DNA]</scope>
    <source>
        <strain evidence="11 13">CCUG 4950</strain>
    </source>
</reference>
<dbReference type="EMBL" id="MXAP01000075">
    <property type="protein sequence ID" value="OPH37807.1"/>
    <property type="molecule type" value="Genomic_DNA"/>
</dbReference>
<dbReference type="PANTHER" id="PTHR33451">
    <property type="entry name" value="MALATE-2H(+)/NA(+)-LACTATE ANTIPORTER"/>
    <property type="match status" value="1"/>
</dbReference>
<dbReference type="PANTHER" id="PTHR33451:SF6">
    <property type="entry name" value="NA(+)_H(+) ANTIPORTER NHAC"/>
    <property type="match status" value="1"/>
</dbReference>